<dbReference type="RefSeq" id="WP_096056386.1">
    <property type="nucleotide sequence ID" value="NZ_CP023344.1"/>
</dbReference>
<dbReference type="Pfam" id="PF01145">
    <property type="entry name" value="Band_7"/>
    <property type="match status" value="1"/>
</dbReference>
<protein>
    <recommendedName>
        <fullName evidence="4">Band 7 domain-containing protein</fullName>
    </recommendedName>
</protein>
<name>A0A290Q7R4_9BACT</name>
<dbReference type="Proteomes" id="UP000217265">
    <property type="component" value="Chromosome"/>
</dbReference>
<evidence type="ECO:0000256" key="3">
    <source>
        <dbReference type="SAM" id="Phobius"/>
    </source>
</evidence>
<keyword evidence="3" id="KW-0812">Transmembrane</keyword>
<comment type="similarity">
    <text evidence="2">Belongs to the band 7/mec-2 family. HflK subfamily.</text>
</comment>
<dbReference type="AlphaFoldDB" id="A0A290Q7R4"/>
<dbReference type="SUPFAM" id="SSF117892">
    <property type="entry name" value="Band 7/SPFH domain"/>
    <property type="match status" value="1"/>
</dbReference>
<feature type="domain" description="Band 7" evidence="4">
    <location>
        <begin position="38"/>
        <end position="229"/>
    </location>
</feature>
<organism evidence="5 6">
    <name type="scientific">Nibricoccus aquaticus</name>
    <dbReference type="NCBI Taxonomy" id="2576891"/>
    <lineage>
        <taxon>Bacteria</taxon>
        <taxon>Pseudomonadati</taxon>
        <taxon>Verrucomicrobiota</taxon>
        <taxon>Opitutia</taxon>
        <taxon>Opitutales</taxon>
        <taxon>Opitutaceae</taxon>
        <taxon>Nibricoccus</taxon>
    </lineage>
</organism>
<evidence type="ECO:0000259" key="4">
    <source>
        <dbReference type="SMART" id="SM00244"/>
    </source>
</evidence>
<sequence length="336" mass="36372">MSTPAAQPPLASTELAARRSLTLLTIVFVCVLGGYLGSGVHFVKPGESALVLRFGRLQPQAHGPGLLVAFPEPIDRVIRLATGAPRELKLEGWLARDIARSTHNETDYGPLRHFLDPAKDGYTLTGDANIVQGSFSLRYQIVDPVRFFSVSADPDATLAALFYQSAARTLAEAAIDDVIPAGLATYRDRTLEELRQRLSALDLGIALGGLEIRELLPPKPVLPAFQDVNSAKVERQTFVEEARAYLARSKEMAASEANTLRTRAVADAAAALTRAEGERDAFLSILAAYHESPVNVRSRLLAEVREEVLPKFNQAAFAPAASAPQILLRPQTADAR</sequence>
<accession>A0A290Q7R4</accession>
<comment type="subcellular location">
    <subcellularLocation>
        <location evidence="1">Membrane</location>
        <topology evidence="1">Single-pass membrane protein</topology>
    </subcellularLocation>
</comment>
<gene>
    <name evidence="5" type="ORF">CMV30_12715</name>
</gene>
<dbReference type="SMART" id="SM00244">
    <property type="entry name" value="PHB"/>
    <property type="match status" value="1"/>
</dbReference>
<dbReference type="EMBL" id="CP023344">
    <property type="protein sequence ID" value="ATC64755.1"/>
    <property type="molecule type" value="Genomic_DNA"/>
</dbReference>
<dbReference type="InterPro" id="IPR036013">
    <property type="entry name" value="Band_7/SPFH_dom_sf"/>
</dbReference>
<dbReference type="InterPro" id="IPR010201">
    <property type="entry name" value="HflK"/>
</dbReference>
<keyword evidence="3" id="KW-1133">Transmembrane helix</keyword>
<dbReference type="OrthoDB" id="9779595at2"/>
<dbReference type="InterPro" id="IPR001107">
    <property type="entry name" value="Band_7"/>
</dbReference>
<dbReference type="GO" id="GO:0016020">
    <property type="term" value="C:membrane"/>
    <property type="evidence" value="ECO:0007669"/>
    <property type="project" value="UniProtKB-SubCell"/>
</dbReference>
<keyword evidence="6" id="KW-1185">Reference proteome</keyword>
<evidence type="ECO:0000313" key="6">
    <source>
        <dbReference type="Proteomes" id="UP000217265"/>
    </source>
</evidence>
<evidence type="ECO:0000313" key="5">
    <source>
        <dbReference type="EMBL" id="ATC64755.1"/>
    </source>
</evidence>
<dbReference type="CDD" id="cd03404">
    <property type="entry name" value="SPFH_HflK"/>
    <property type="match status" value="1"/>
</dbReference>
<dbReference type="Gene3D" id="3.30.479.30">
    <property type="entry name" value="Band 7 domain"/>
    <property type="match status" value="1"/>
</dbReference>
<reference evidence="5 6" key="1">
    <citation type="submission" date="2017-09" db="EMBL/GenBank/DDBJ databases">
        <title>Complete genome sequence of Verrucomicrobial strain HZ-65, isolated from freshwater.</title>
        <authorList>
            <person name="Choi A."/>
        </authorList>
    </citation>
    <scope>NUCLEOTIDE SEQUENCE [LARGE SCALE GENOMIC DNA]</scope>
    <source>
        <strain evidence="5 6">HZ-65</strain>
    </source>
</reference>
<dbReference type="KEGG" id="vbh:CMV30_12715"/>
<proteinExistence type="inferred from homology"/>
<evidence type="ECO:0000256" key="1">
    <source>
        <dbReference type="ARBA" id="ARBA00004167"/>
    </source>
</evidence>
<evidence type="ECO:0000256" key="2">
    <source>
        <dbReference type="ARBA" id="ARBA00006971"/>
    </source>
</evidence>
<feature type="transmembrane region" description="Helical" evidence="3">
    <location>
        <begin position="21"/>
        <end position="43"/>
    </location>
</feature>
<keyword evidence="3" id="KW-0472">Membrane</keyword>